<dbReference type="PANTHER" id="PTHR48022:SF24">
    <property type="entry name" value="HEXOSE TRANSPORTER PROTEIN (AFU_ORTHOLOGUE AFUA_8G04480)"/>
    <property type="match status" value="1"/>
</dbReference>
<dbReference type="EMBL" id="KZ613921">
    <property type="protein sequence ID" value="PMD49251.1"/>
    <property type="molecule type" value="Genomic_DNA"/>
</dbReference>
<keyword evidence="4 9" id="KW-0812">Transmembrane</keyword>
<dbReference type="PROSITE" id="PS50850">
    <property type="entry name" value="MFS"/>
    <property type="match status" value="1"/>
</dbReference>
<keyword evidence="12" id="KW-1185">Reference proteome</keyword>
<organism evidence="11 12">
    <name type="scientific">Hyaloscypha bicolor E</name>
    <dbReference type="NCBI Taxonomy" id="1095630"/>
    <lineage>
        <taxon>Eukaryota</taxon>
        <taxon>Fungi</taxon>
        <taxon>Dikarya</taxon>
        <taxon>Ascomycota</taxon>
        <taxon>Pezizomycotina</taxon>
        <taxon>Leotiomycetes</taxon>
        <taxon>Helotiales</taxon>
        <taxon>Hyaloscyphaceae</taxon>
        <taxon>Hyaloscypha</taxon>
        <taxon>Hyaloscypha bicolor</taxon>
    </lineage>
</organism>
<feature type="transmembrane region" description="Helical" evidence="9">
    <location>
        <begin position="457"/>
        <end position="476"/>
    </location>
</feature>
<keyword evidence="5 9" id="KW-1133">Transmembrane helix</keyword>
<comment type="similarity">
    <text evidence="2 7">Belongs to the major facilitator superfamily. Sugar transporter (TC 2.A.1.1) family.</text>
</comment>
<dbReference type="AlphaFoldDB" id="A0A2J6SER0"/>
<proteinExistence type="inferred from homology"/>
<dbReference type="SUPFAM" id="SSF103473">
    <property type="entry name" value="MFS general substrate transporter"/>
    <property type="match status" value="1"/>
</dbReference>
<feature type="transmembrane region" description="Helical" evidence="9">
    <location>
        <begin position="113"/>
        <end position="130"/>
    </location>
</feature>
<name>A0A2J6SER0_9HELO</name>
<dbReference type="GO" id="GO:0005351">
    <property type="term" value="F:carbohydrate:proton symporter activity"/>
    <property type="evidence" value="ECO:0007669"/>
    <property type="project" value="TreeGrafter"/>
</dbReference>
<evidence type="ECO:0000256" key="8">
    <source>
        <dbReference type="SAM" id="MobiDB-lite"/>
    </source>
</evidence>
<dbReference type="InParanoid" id="A0A2J6SER0"/>
<evidence type="ECO:0000256" key="6">
    <source>
        <dbReference type="ARBA" id="ARBA00023136"/>
    </source>
</evidence>
<dbReference type="Pfam" id="PF00083">
    <property type="entry name" value="Sugar_tr"/>
    <property type="match status" value="1"/>
</dbReference>
<evidence type="ECO:0000313" key="12">
    <source>
        <dbReference type="Proteomes" id="UP000235371"/>
    </source>
</evidence>
<sequence length="526" mass="58572">MTLVDRISPVRVANEEGLILNDIIPARHKLWWHYPGLRTLNLLLLCAVVTDITNGYDGSMLNGLQILPEWRNFFQHPTGSRLGSITNGVRYGQLGALFIAAPLIQRLGRKKPIAIGSAILLVGVVLQVAAQNYATFVAGRFLIGFGNTIQTTACPILISELSHPSQRTQMVGIMNSTGSLGQLMAAWITFGTASIVGSWSWRLPSALQAVSSLFQMILSIWVPESPRWLVEHNRTSEARQILQKYHAEGDSDSPLLQFEMKEIERTIEEEKIQAVTSWNEWIRTHANRHRLFIVVTAGFIIQWCGNAVLSNYLHLILVNIGIKSNRTQLLINCGIALNGMFWGNFFSMFVNRMGRRPLFLIGMTGMCFALIVITILGSFQARETFSSALGFSAVAMWFVFGAFYKMPAPMVNSYIAEVAPYNLRAKAFVIFGFGDALANLFSGYVNPIALAAIGWKYWPVWVFVLVSNFTIIYFFYPETKNLALEEVSRVFDHVPLENSDGGEAGSESNEKSSVDGEEIRTPGSKV</sequence>
<feature type="transmembrane region" description="Helical" evidence="9">
    <location>
        <begin position="329"/>
        <end position="346"/>
    </location>
</feature>
<dbReference type="Gene3D" id="1.20.1250.20">
    <property type="entry name" value="MFS general substrate transporter like domains"/>
    <property type="match status" value="1"/>
</dbReference>
<evidence type="ECO:0000256" key="7">
    <source>
        <dbReference type="RuleBase" id="RU003346"/>
    </source>
</evidence>
<evidence type="ECO:0000256" key="9">
    <source>
        <dbReference type="SAM" id="Phobius"/>
    </source>
</evidence>
<comment type="subcellular location">
    <subcellularLocation>
        <location evidence="1">Membrane</location>
        <topology evidence="1">Multi-pass membrane protein</topology>
    </subcellularLocation>
</comment>
<protein>
    <submittedName>
        <fullName evidence="11">General substrate transporter</fullName>
    </submittedName>
</protein>
<accession>A0A2J6SER0</accession>
<keyword evidence="6 9" id="KW-0472">Membrane</keyword>
<feature type="transmembrane region" description="Helical" evidence="9">
    <location>
        <begin position="179"/>
        <end position="199"/>
    </location>
</feature>
<reference evidence="11 12" key="1">
    <citation type="submission" date="2016-04" db="EMBL/GenBank/DDBJ databases">
        <title>A degradative enzymes factory behind the ericoid mycorrhizal symbiosis.</title>
        <authorList>
            <consortium name="DOE Joint Genome Institute"/>
            <person name="Martino E."/>
            <person name="Morin E."/>
            <person name="Grelet G."/>
            <person name="Kuo A."/>
            <person name="Kohler A."/>
            <person name="Daghino S."/>
            <person name="Barry K."/>
            <person name="Choi C."/>
            <person name="Cichocki N."/>
            <person name="Clum A."/>
            <person name="Copeland A."/>
            <person name="Hainaut M."/>
            <person name="Haridas S."/>
            <person name="Labutti K."/>
            <person name="Lindquist E."/>
            <person name="Lipzen A."/>
            <person name="Khouja H.-R."/>
            <person name="Murat C."/>
            <person name="Ohm R."/>
            <person name="Olson A."/>
            <person name="Spatafora J."/>
            <person name="Veneault-Fourrey C."/>
            <person name="Henrissat B."/>
            <person name="Grigoriev I."/>
            <person name="Martin F."/>
            <person name="Perotto S."/>
        </authorList>
    </citation>
    <scope>NUCLEOTIDE SEQUENCE [LARGE SCALE GENOMIC DNA]</scope>
    <source>
        <strain evidence="11 12">E</strain>
    </source>
</reference>
<dbReference type="InterPro" id="IPR003663">
    <property type="entry name" value="Sugar/inositol_transpt"/>
</dbReference>
<evidence type="ECO:0000256" key="5">
    <source>
        <dbReference type="ARBA" id="ARBA00022989"/>
    </source>
</evidence>
<dbReference type="NCBIfam" id="TIGR00879">
    <property type="entry name" value="SP"/>
    <property type="match status" value="1"/>
</dbReference>
<dbReference type="GeneID" id="36594279"/>
<dbReference type="InterPro" id="IPR050360">
    <property type="entry name" value="MFS_Sugar_Transporters"/>
</dbReference>
<feature type="region of interest" description="Disordered" evidence="8">
    <location>
        <begin position="497"/>
        <end position="526"/>
    </location>
</feature>
<evidence type="ECO:0000256" key="3">
    <source>
        <dbReference type="ARBA" id="ARBA00022448"/>
    </source>
</evidence>
<evidence type="ECO:0000259" key="10">
    <source>
        <dbReference type="PROSITE" id="PS50850"/>
    </source>
</evidence>
<dbReference type="OrthoDB" id="6133115at2759"/>
<evidence type="ECO:0000256" key="4">
    <source>
        <dbReference type="ARBA" id="ARBA00022692"/>
    </source>
</evidence>
<dbReference type="GO" id="GO:0016020">
    <property type="term" value="C:membrane"/>
    <property type="evidence" value="ECO:0007669"/>
    <property type="project" value="UniProtKB-SubCell"/>
</dbReference>
<dbReference type="InterPro" id="IPR020846">
    <property type="entry name" value="MFS_dom"/>
</dbReference>
<feature type="domain" description="Major facilitator superfamily (MFS) profile" evidence="10">
    <location>
        <begin position="43"/>
        <end position="480"/>
    </location>
</feature>
<keyword evidence="3 7" id="KW-0813">Transport</keyword>
<evidence type="ECO:0000256" key="1">
    <source>
        <dbReference type="ARBA" id="ARBA00004141"/>
    </source>
</evidence>
<dbReference type="PANTHER" id="PTHR48022">
    <property type="entry name" value="PLASTIDIC GLUCOSE TRANSPORTER 4"/>
    <property type="match status" value="1"/>
</dbReference>
<feature type="transmembrane region" description="Helical" evidence="9">
    <location>
        <begin position="358"/>
        <end position="379"/>
    </location>
</feature>
<evidence type="ECO:0000256" key="2">
    <source>
        <dbReference type="ARBA" id="ARBA00010992"/>
    </source>
</evidence>
<gene>
    <name evidence="11" type="ORF">K444DRAFT_657927</name>
</gene>
<dbReference type="RefSeq" id="XP_024726155.1">
    <property type="nucleotide sequence ID" value="XM_024886202.1"/>
</dbReference>
<evidence type="ECO:0000313" key="11">
    <source>
        <dbReference type="EMBL" id="PMD49251.1"/>
    </source>
</evidence>
<dbReference type="InterPro" id="IPR036259">
    <property type="entry name" value="MFS_trans_sf"/>
</dbReference>
<feature type="transmembrane region" description="Helical" evidence="9">
    <location>
        <begin position="136"/>
        <end position="158"/>
    </location>
</feature>
<dbReference type="Proteomes" id="UP000235371">
    <property type="component" value="Unassembled WGS sequence"/>
</dbReference>
<dbReference type="InterPro" id="IPR005828">
    <property type="entry name" value="MFS_sugar_transport-like"/>
</dbReference>
<dbReference type="FunFam" id="1.20.1250.20:FF:000134">
    <property type="entry name" value="MFS sugar transporter protein"/>
    <property type="match status" value="1"/>
</dbReference>
<feature type="transmembrane region" description="Helical" evidence="9">
    <location>
        <begin position="291"/>
        <end position="309"/>
    </location>
</feature>
<feature type="transmembrane region" description="Helical" evidence="9">
    <location>
        <begin position="425"/>
        <end position="445"/>
    </location>
</feature>
<feature type="compositionally biased region" description="Basic and acidic residues" evidence="8">
    <location>
        <begin position="508"/>
        <end position="520"/>
    </location>
</feature>